<evidence type="ECO:0000313" key="3">
    <source>
        <dbReference type="Proteomes" id="UP001172155"/>
    </source>
</evidence>
<proteinExistence type="predicted"/>
<feature type="region of interest" description="Disordered" evidence="1">
    <location>
        <begin position="173"/>
        <end position="213"/>
    </location>
</feature>
<dbReference type="Proteomes" id="UP001172155">
    <property type="component" value="Unassembled WGS sequence"/>
</dbReference>
<evidence type="ECO:0000313" key="2">
    <source>
        <dbReference type="EMBL" id="KAK0738511.1"/>
    </source>
</evidence>
<dbReference type="AlphaFoldDB" id="A0AA40BQK6"/>
<organism evidence="2 3">
    <name type="scientific">Schizothecium vesticola</name>
    <dbReference type="NCBI Taxonomy" id="314040"/>
    <lineage>
        <taxon>Eukaryota</taxon>
        <taxon>Fungi</taxon>
        <taxon>Dikarya</taxon>
        <taxon>Ascomycota</taxon>
        <taxon>Pezizomycotina</taxon>
        <taxon>Sordariomycetes</taxon>
        <taxon>Sordariomycetidae</taxon>
        <taxon>Sordariales</taxon>
        <taxon>Schizotheciaceae</taxon>
        <taxon>Schizothecium</taxon>
    </lineage>
</organism>
<gene>
    <name evidence="2" type="ORF">B0T18DRAFT_422178</name>
</gene>
<protein>
    <submittedName>
        <fullName evidence="2">Uncharacterized protein</fullName>
    </submittedName>
</protein>
<comment type="caution">
    <text evidence="2">The sequence shown here is derived from an EMBL/GenBank/DDBJ whole genome shotgun (WGS) entry which is preliminary data.</text>
</comment>
<reference evidence="2" key="1">
    <citation type="submission" date="2023-06" db="EMBL/GenBank/DDBJ databases">
        <title>Genome-scale phylogeny and comparative genomics of the fungal order Sordariales.</title>
        <authorList>
            <consortium name="Lawrence Berkeley National Laboratory"/>
            <person name="Hensen N."/>
            <person name="Bonometti L."/>
            <person name="Westerberg I."/>
            <person name="Brannstrom I.O."/>
            <person name="Guillou S."/>
            <person name="Cros-Aarteil S."/>
            <person name="Calhoun S."/>
            <person name="Haridas S."/>
            <person name="Kuo A."/>
            <person name="Mondo S."/>
            <person name="Pangilinan J."/>
            <person name="Riley R."/>
            <person name="LaButti K."/>
            <person name="Andreopoulos B."/>
            <person name="Lipzen A."/>
            <person name="Chen C."/>
            <person name="Yanf M."/>
            <person name="Daum C."/>
            <person name="Ng V."/>
            <person name="Clum A."/>
            <person name="Steindorff A."/>
            <person name="Ohm R."/>
            <person name="Martin F."/>
            <person name="Silar P."/>
            <person name="Natvig D."/>
            <person name="Lalanne C."/>
            <person name="Gautier V."/>
            <person name="Ament-velasquez S.L."/>
            <person name="Kruys A."/>
            <person name="Hutchinson M.I."/>
            <person name="Powell A.J."/>
            <person name="Barry K."/>
            <person name="Miller A.N."/>
            <person name="Grigoriev I.V."/>
            <person name="Debuchy R."/>
            <person name="Gladieux P."/>
            <person name="Thoren M.H."/>
            <person name="Johannesson H."/>
        </authorList>
    </citation>
    <scope>NUCLEOTIDE SEQUENCE</scope>
    <source>
        <strain evidence="2">SMH3187-1</strain>
    </source>
</reference>
<evidence type="ECO:0000256" key="1">
    <source>
        <dbReference type="SAM" id="MobiDB-lite"/>
    </source>
</evidence>
<sequence>MQDMERIGRAGEPVRDGPVVVRTYGQGYRDAGGGGAGARRRGTTPGWLFRGGVALRLGPSSTAALMPSAIGFLRPCSACSHGSASLRLACFRLLAPCWWCCRDEQLTANYLMVRHRYARAPSTVHGLCHRAKSPGVHCRHRAISLAQSGRAGIRRREGLRPLPLCPDRATKRPSWNHWQRPGGFSEQRHREEWGDATLSRQSEGIETKSPDED</sequence>
<dbReference type="EMBL" id="JAUKUD010000007">
    <property type="protein sequence ID" value="KAK0738511.1"/>
    <property type="molecule type" value="Genomic_DNA"/>
</dbReference>
<keyword evidence="3" id="KW-1185">Reference proteome</keyword>
<name>A0AA40BQK6_9PEZI</name>
<feature type="compositionally biased region" description="Basic and acidic residues" evidence="1">
    <location>
        <begin position="203"/>
        <end position="213"/>
    </location>
</feature>
<accession>A0AA40BQK6</accession>